<sequence>MAAPLIRTPHQVTSDIRLRLDDALRRAGFDAEPSVVTVGEVAGVKISRVRIPALSLSQARWLAGKLGGQVSGTAQPTASVVRKELDGALRAAGVIAQPSEVVVTTLLTRKENKLIPPSLSIGQVMRLAMILEGCLGGGTDEASC</sequence>
<name>A0A4Q9HQJ0_STRKA</name>
<dbReference type="RefSeq" id="WP_131124800.1">
    <property type="nucleotide sequence ID" value="NZ_SIXH01000248.1"/>
</dbReference>
<evidence type="ECO:0000313" key="2">
    <source>
        <dbReference type="Proteomes" id="UP000292452"/>
    </source>
</evidence>
<organism evidence="1 2">
    <name type="scientific">Streptomyces kasugaensis</name>
    <dbReference type="NCBI Taxonomy" id="1946"/>
    <lineage>
        <taxon>Bacteria</taxon>
        <taxon>Bacillati</taxon>
        <taxon>Actinomycetota</taxon>
        <taxon>Actinomycetes</taxon>
        <taxon>Kitasatosporales</taxon>
        <taxon>Streptomycetaceae</taxon>
        <taxon>Streptomyces</taxon>
    </lineage>
</organism>
<accession>A0A4Q9HQJ0</accession>
<evidence type="ECO:0000313" key="1">
    <source>
        <dbReference type="EMBL" id="TBO57197.1"/>
    </source>
</evidence>
<keyword evidence="2" id="KW-1185">Reference proteome</keyword>
<comment type="caution">
    <text evidence="1">The sequence shown here is derived from an EMBL/GenBank/DDBJ whole genome shotgun (WGS) entry which is preliminary data.</text>
</comment>
<dbReference type="EMBL" id="SIXH01000248">
    <property type="protein sequence ID" value="TBO57197.1"/>
    <property type="molecule type" value="Genomic_DNA"/>
</dbReference>
<proteinExistence type="predicted"/>
<protein>
    <submittedName>
        <fullName evidence="1">Uncharacterized protein</fullName>
    </submittedName>
</protein>
<reference evidence="1 2" key="1">
    <citation type="submission" date="2019-02" db="EMBL/GenBank/DDBJ databases">
        <title>Draft Genome Sequence of Streptomyces sp. AM-2504, identified by 16S rRNA comparative analysis as a Streptomyces Kasugaensis strain.</title>
        <authorList>
            <person name="Napolioni V."/>
            <person name="Giuliodori A.M."/>
            <person name="Spurio R."/>
            <person name="Fabbretti A."/>
        </authorList>
    </citation>
    <scope>NUCLEOTIDE SEQUENCE [LARGE SCALE GENOMIC DNA]</scope>
    <source>
        <strain evidence="1 2">AM-2504</strain>
    </source>
</reference>
<dbReference type="AlphaFoldDB" id="A0A4Q9HQJ0"/>
<gene>
    <name evidence="1" type="ORF">EYS09_23985</name>
</gene>
<dbReference type="Proteomes" id="UP000292452">
    <property type="component" value="Unassembled WGS sequence"/>
</dbReference>